<evidence type="ECO:0000313" key="2">
    <source>
        <dbReference type="Proteomes" id="UP001223144"/>
    </source>
</evidence>
<name>A0ABT6HRG8_9ACTN</name>
<keyword evidence="2" id="KW-1185">Reference proteome</keyword>
<reference evidence="1 2" key="1">
    <citation type="submission" date="2023-04" db="EMBL/GenBank/DDBJ databases">
        <title>Streptomyces chengmaiensis sp. nov. isolated from the stem of mangrove plant in Hainan.</title>
        <authorList>
            <person name="Huang X."/>
            <person name="Zhou S."/>
            <person name="Chu X."/>
            <person name="Xie Y."/>
            <person name="Lin Y."/>
        </authorList>
    </citation>
    <scope>NUCLEOTIDE SEQUENCE [LARGE SCALE GENOMIC DNA]</scope>
    <source>
        <strain evidence="1 2">HNM0663</strain>
    </source>
</reference>
<proteinExistence type="predicted"/>
<gene>
    <name evidence="1" type="ORF">QCN29_20915</name>
</gene>
<comment type="caution">
    <text evidence="1">The sequence shown here is derived from an EMBL/GenBank/DDBJ whole genome shotgun (WGS) entry which is preliminary data.</text>
</comment>
<organism evidence="1 2">
    <name type="scientific">Streptomyces chengmaiensis</name>
    <dbReference type="NCBI Taxonomy" id="3040919"/>
    <lineage>
        <taxon>Bacteria</taxon>
        <taxon>Bacillati</taxon>
        <taxon>Actinomycetota</taxon>
        <taxon>Actinomycetes</taxon>
        <taxon>Kitasatosporales</taxon>
        <taxon>Streptomycetaceae</taxon>
        <taxon>Streptomyces</taxon>
    </lineage>
</organism>
<sequence>MRPQSLGQILEECVHPEAATASTVTPSAPVAPRIAHTPARPPKNVYAVDMAI</sequence>
<dbReference type="Proteomes" id="UP001223144">
    <property type="component" value="Unassembled WGS sequence"/>
</dbReference>
<accession>A0ABT6HRG8</accession>
<evidence type="ECO:0000313" key="1">
    <source>
        <dbReference type="EMBL" id="MDH2391205.1"/>
    </source>
</evidence>
<dbReference type="EMBL" id="JARWBG010000024">
    <property type="protein sequence ID" value="MDH2391205.1"/>
    <property type="molecule type" value="Genomic_DNA"/>
</dbReference>
<protein>
    <submittedName>
        <fullName evidence="1">Uncharacterized protein</fullName>
    </submittedName>
</protein>
<dbReference type="RefSeq" id="WP_279929975.1">
    <property type="nucleotide sequence ID" value="NZ_JARWBG010000024.1"/>
</dbReference>